<name>A0A1H0JAJ5_9PSED</name>
<keyword evidence="1" id="KW-0175">Coiled coil</keyword>
<gene>
    <name evidence="3" type="ORF">SAMN05216193_1118</name>
</gene>
<dbReference type="Proteomes" id="UP000242957">
    <property type="component" value="Unassembled WGS sequence"/>
</dbReference>
<feature type="coiled-coil region" evidence="1">
    <location>
        <begin position="59"/>
        <end position="86"/>
    </location>
</feature>
<evidence type="ECO:0000256" key="2">
    <source>
        <dbReference type="SAM" id="Phobius"/>
    </source>
</evidence>
<evidence type="ECO:0000313" key="4">
    <source>
        <dbReference type="Proteomes" id="UP000242957"/>
    </source>
</evidence>
<dbReference type="EMBL" id="FNIJ01000011">
    <property type="protein sequence ID" value="SDO40664.1"/>
    <property type="molecule type" value="Genomic_DNA"/>
</dbReference>
<protein>
    <submittedName>
        <fullName evidence="3">LPXTG-motif cell wall anchor domain-containing protein/PEP-CTERM protein-sorting domain-containing protein</fullName>
    </submittedName>
</protein>
<dbReference type="Pfam" id="PF14316">
    <property type="entry name" value="DUF4381"/>
    <property type="match status" value="1"/>
</dbReference>
<dbReference type="InterPro" id="IPR025489">
    <property type="entry name" value="DUF4381"/>
</dbReference>
<evidence type="ECO:0000256" key="1">
    <source>
        <dbReference type="SAM" id="Coils"/>
    </source>
</evidence>
<evidence type="ECO:0000313" key="3">
    <source>
        <dbReference type="EMBL" id="SDO40664.1"/>
    </source>
</evidence>
<proteinExistence type="predicted"/>
<dbReference type="NCBIfam" id="TIGR01167">
    <property type="entry name" value="LPXTG_anchor"/>
    <property type="match status" value="1"/>
</dbReference>
<keyword evidence="4" id="KW-1185">Reference proteome</keyword>
<organism evidence="3 4">
    <name type="scientific">Pseudomonas jinjuensis</name>
    <dbReference type="NCBI Taxonomy" id="198616"/>
    <lineage>
        <taxon>Bacteria</taxon>
        <taxon>Pseudomonadati</taxon>
        <taxon>Pseudomonadota</taxon>
        <taxon>Gammaproteobacteria</taxon>
        <taxon>Pseudomonadales</taxon>
        <taxon>Pseudomonadaceae</taxon>
        <taxon>Pseudomonas</taxon>
    </lineage>
</organism>
<accession>A0A1H0JAJ5</accession>
<dbReference type="OrthoDB" id="5406089at2"/>
<dbReference type="STRING" id="198616.SAMN05216193_1118"/>
<feature type="transmembrane region" description="Helical" evidence="2">
    <location>
        <begin position="29"/>
        <end position="48"/>
    </location>
</feature>
<keyword evidence="2" id="KW-0812">Transmembrane</keyword>
<dbReference type="RefSeq" id="WP_084310970.1">
    <property type="nucleotide sequence ID" value="NZ_FNIJ01000011.1"/>
</dbReference>
<keyword evidence="2" id="KW-0472">Membrane</keyword>
<reference evidence="4" key="1">
    <citation type="submission" date="2016-10" db="EMBL/GenBank/DDBJ databases">
        <authorList>
            <person name="Varghese N."/>
            <person name="Submissions S."/>
        </authorList>
    </citation>
    <scope>NUCLEOTIDE SEQUENCE [LARGE SCALE GENOMIC DNA]</scope>
    <source>
        <strain evidence="4">JCM 21621</strain>
    </source>
</reference>
<sequence length="168" mass="19085">MSTDARPDISQLQDMADPAPVVSYFPQTWGWLALAVLLAMLLAGWLLMRRRRRERERYRREALQRLDELARDLGSAETRLAALRELPELLKRVALSMPQGPAVERLGGAEWQAFLQRHAGTALPADFAQRMSLLSYAPAERVQAIPDKEVQVLLDSTRHWIEAHHVAV</sequence>
<dbReference type="AlphaFoldDB" id="A0A1H0JAJ5"/>
<keyword evidence="2" id="KW-1133">Transmembrane helix</keyword>